<evidence type="ECO:0000256" key="1">
    <source>
        <dbReference type="SAM" id="MobiDB-lite"/>
    </source>
</evidence>
<evidence type="ECO:0000313" key="3">
    <source>
        <dbReference type="EMBL" id="MDR7362541.1"/>
    </source>
</evidence>
<gene>
    <name evidence="3" type="ORF">J2S63_002094</name>
</gene>
<feature type="region of interest" description="Disordered" evidence="1">
    <location>
        <begin position="58"/>
        <end position="78"/>
    </location>
</feature>
<name>A0ABU2BW86_9ACTN</name>
<comment type="caution">
    <text evidence="3">The sequence shown here is derived from an EMBL/GenBank/DDBJ whole genome shotgun (WGS) entry which is preliminary data.</text>
</comment>
<dbReference type="RefSeq" id="WP_310301847.1">
    <property type="nucleotide sequence ID" value="NZ_BAAAPS010000008.1"/>
</dbReference>
<evidence type="ECO:0000313" key="4">
    <source>
        <dbReference type="Proteomes" id="UP001183648"/>
    </source>
</evidence>
<evidence type="ECO:0000256" key="2">
    <source>
        <dbReference type="SAM" id="Phobius"/>
    </source>
</evidence>
<dbReference type="EMBL" id="JAVDYG010000001">
    <property type="protein sequence ID" value="MDR7362541.1"/>
    <property type="molecule type" value="Genomic_DNA"/>
</dbReference>
<proteinExistence type="predicted"/>
<dbReference type="Proteomes" id="UP001183648">
    <property type="component" value="Unassembled WGS sequence"/>
</dbReference>
<protein>
    <submittedName>
        <fullName evidence="3">Uncharacterized protein</fullName>
    </submittedName>
</protein>
<feature type="compositionally biased region" description="Low complexity" evidence="1">
    <location>
        <begin position="65"/>
        <end position="78"/>
    </location>
</feature>
<keyword evidence="2" id="KW-1133">Transmembrane helix</keyword>
<keyword evidence="2" id="KW-0812">Transmembrane</keyword>
<accession>A0ABU2BW86</accession>
<reference evidence="3 4" key="1">
    <citation type="submission" date="2023-07" db="EMBL/GenBank/DDBJ databases">
        <title>Sequencing the genomes of 1000 actinobacteria strains.</title>
        <authorList>
            <person name="Klenk H.-P."/>
        </authorList>
    </citation>
    <scope>NUCLEOTIDE SEQUENCE [LARGE SCALE GENOMIC DNA]</scope>
    <source>
        <strain evidence="3 4">DSM 19426</strain>
    </source>
</reference>
<keyword evidence="4" id="KW-1185">Reference proteome</keyword>
<sequence length="282" mass="30512">MSELRIEQFRERAELGLDLPDLAELDRRGRRLRRRRTATAVGALALAVVAGFGIAASTGGRDDASPTPAKSPSPTRTTTWYDSLRMKDSLGEGVLLAGPQKLSYDGLSLTFDAPSDHWEWFESGMGLRWNGYMRDEYGAAVFFFPDVGLRLAPCSSRRFAALGADPSRLVANVAPLRRLARARVLQAPRVVRAFGTTAVHLRLETDGGCPTASGIPYQLRSVVGGVEIAPGWGGKATLDLWHVLTPGPGPASMLVASWDLDPEGHHRAEAQALLDSVRIGDR</sequence>
<keyword evidence="2" id="KW-0472">Membrane</keyword>
<feature type="transmembrane region" description="Helical" evidence="2">
    <location>
        <begin position="37"/>
        <end position="56"/>
    </location>
</feature>
<organism evidence="3 4">
    <name type="scientific">Nocardioides marmoribigeumensis</name>
    <dbReference type="NCBI Taxonomy" id="433649"/>
    <lineage>
        <taxon>Bacteria</taxon>
        <taxon>Bacillati</taxon>
        <taxon>Actinomycetota</taxon>
        <taxon>Actinomycetes</taxon>
        <taxon>Propionibacteriales</taxon>
        <taxon>Nocardioidaceae</taxon>
        <taxon>Nocardioides</taxon>
    </lineage>
</organism>